<reference evidence="8 9" key="1">
    <citation type="submission" date="2020-08" db="EMBL/GenBank/DDBJ databases">
        <title>Cohnella phylogeny.</title>
        <authorList>
            <person name="Dunlap C."/>
        </authorList>
    </citation>
    <scope>NUCLEOTIDE SEQUENCE [LARGE SCALE GENOMIC DNA]</scope>
    <source>
        <strain evidence="8 9">DSM 25239</strain>
    </source>
</reference>
<feature type="transmembrane region" description="Helical" evidence="7">
    <location>
        <begin position="131"/>
        <end position="148"/>
    </location>
</feature>
<feature type="transmembrane region" description="Helical" evidence="7">
    <location>
        <begin position="90"/>
        <end position="111"/>
    </location>
</feature>
<dbReference type="Pfam" id="PF00950">
    <property type="entry name" value="ABC-3"/>
    <property type="match status" value="1"/>
</dbReference>
<dbReference type="GO" id="GO:0043190">
    <property type="term" value="C:ATP-binding cassette (ABC) transporter complex"/>
    <property type="evidence" value="ECO:0007669"/>
    <property type="project" value="InterPro"/>
</dbReference>
<feature type="transmembrane region" description="Helical" evidence="7">
    <location>
        <begin position="12"/>
        <end position="32"/>
    </location>
</feature>
<dbReference type="SUPFAM" id="SSF81345">
    <property type="entry name" value="ABC transporter involved in vitamin B12 uptake, BtuC"/>
    <property type="match status" value="1"/>
</dbReference>
<dbReference type="GO" id="GO:0010043">
    <property type="term" value="P:response to zinc ion"/>
    <property type="evidence" value="ECO:0007669"/>
    <property type="project" value="TreeGrafter"/>
</dbReference>
<evidence type="ECO:0000256" key="5">
    <source>
        <dbReference type="ARBA" id="ARBA00023136"/>
    </source>
</evidence>
<dbReference type="InterPro" id="IPR001626">
    <property type="entry name" value="ABC_TroCD"/>
</dbReference>
<comment type="similarity">
    <text evidence="2 6">Belongs to the ABC-3 integral membrane protein family.</text>
</comment>
<proteinExistence type="inferred from homology"/>
<dbReference type="GO" id="GO:0055085">
    <property type="term" value="P:transmembrane transport"/>
    <property type="evidence" value="ECO:0007669"/>
    <property type="project" value="InterPro"/>
</dbReference>
<dbReference type="InterPro" id="IPR037294">
    <property type="entry name" value="ABC_BtuC-like"/>
</dbReference>
<dbReference type="Proteomes" id="UP000553776">
    <property type="component" value="Unassembled WGS sequence"/>
</dbReference>
<evidence type="ECO:0000256" key="3">
    <source>
        <dbReference type="ARBA" id="ARBA00022692"/>
    </source>
</evidence>
<evidence type="ECO:0000256" key="6">
    <source>
        <dbReference type="RuleBase" id="RU003943"/>
    </source>
</evidence>
<keyword evidence="3 6" id="KW-0812">Transmembrane</keyword>
<sequence>MEMLRYDFMQRAFCAGALVAVVASVLGVYLMLRRQALMADMLSHVSLAGIAAGAYLYVHPTIAGFVVAILGAIAVEYVRRTYKTYSDVSVAIIMVGGLSTAVILMSLSPSANRSFSSYLFGSVVAVGRSELVLMFCVAVAGALFFWLLRRPLYQMAFDEETARTNGLPVSALSMAFSVATGMIVAAAMPIVGVLLVSALIVLPAALAIRIAPSFAAALWIAAAVGVSGVFAGLTASYRLSTPPGGTIALSLLLVLIVGLFAKKIAVRASKRRGRVRGRAEGAGEAAKSAWLAETAGTAETAEITGESIPRWPKGTSIH</sequence>
<dbReference type="PANTHER" id="PTHR30477">
    <property type="entry name" value="ABC-TRANSPORTER METAL-BINDING PROTEIN"/>
    <property type="match status" value="1"/>
</dbReference>
<keyword evidence="5 7" id="KW-0472">Membrane</keyword>
<evidence type="ECO:0000256" key="2">
    <source>
        <dbReference type="ARBA" id="ARBA00008034"/>
    </source>
</evidence>
<dbReference type="RefSeq" id="WP_185138682.1">
    <property type="nucleotide sequence ID" value="NZ_BORM01000019.1"/>
</dbReference>
<dbReference type="PANTHER" id="PTHR30477:SF0">
    <property type="entry name" value="METAL TRANSPORT SYSTEM MEMBRANE PROTEIN TM_0125-RELATED"/>
    <property type="match status" value="1"/>
</dbReference>
<name>A0A841U6P3_9BACL</name>
<feature type="transmembrane region" description="Helical" evidence="7">
    <location>
        <begin position="218"/>
        <end position="239"/>
    </location>
</feature>
<dbReference type="EMBL" id="JACJVR010000101">
    <property type="protein sequence ID" value="MBB6694718.1"/>
    <property type="molecule type" value="Genomic_DNA"/>
</dbReference>
<accession>A0A841U6P3</accession>
<evidence type="ECO:0000256" key="4">
    <source>
        <dbReference type="ARBA" id="ARBA00022989"/>
    </source>
</evidence>
<feature type="transmembrane region" description="Helical" evidence="7">
    <location>
        <begin position="193"/>
        <end position="211"/>
    </location>
</feature>
<keyword evidence="9" id="KW-1185">Reference proteome</keyword>
<organism evidence="8 9">
    <name type="scientific">Cohnella xylanilytica</name>
    <dbReference type="NCBI Taxonomy" id="557555"/>
    <lineage>
        <taxon>Bacteria</taxon>
        <taxon>Bacillati</taxon>
        <taxon>Bacillota</taxon>
        <taxon>Bacilli</taxon>
        <taxon>Bacillales</taxon>
        <taxon>Paenibacillaceae</taxon>
        <taxon>Cohnella</taxon>
    </lineage>
</organism>
<dbReference type="AlphaFoldDB" id="A0A841U6P3"/>
<feature type="transmembrane region" description="Helical" evidence="7">
    <location>
        <begin position="52"/>
        <end position="78"/>
    </location>
</feature>
<feature type="transmembrane region" description="Helical" evidence="7">
    <location>
        <begin position="245"/>
        <end position="266"/>
    </location>
</feature>
<evidence type="ECO:0000313" key="8">
    <source>
        <dbReference type="EMBL" id="MBB6694718.1"/>
    </source>
</evidence>
<evidence type="ECO:0000256" key="1">
    <source>
        <dbReference type="ARBA" id="ARBA00004141"/>
    </source>
</evidence>
<keyword evidence="4 7" id="KW-1133">Transmembrane helix</keyword>
<comment type="caution">
    <text evidence="8">The sequence shown here is derived from an EMBL/GenBank/DDBJ whole genome shotgun (WGS) entry which is preliminary data.</text>
</comment>
<feature type="transmembrane region" description="Helical" evidence="7">
    <location>
        <begin position="169"/>
        <end position="187"/>
    </location>
</feature>
<dbReference type="CDD" id="cd06550">
    <property type="entry name" value="TM_ABC_iron-siderophores_like"/>
    <property type="match status" value="1"/>
</dbReference>
<keyword evidence="6" id="KW-0813">Transport</keyword>
<gene>
    <name evidence="8" type="ORF">H7B90_25300</name>
</gene>
<protein>
    <submittedName>
        <fullName evidence="8">Metal ABC transporter permease</fullName>
    </submittedName>
</protein>
<evidence type="ECO:0000256" key="7">
    <source>
        <dbReference type="SAM" id="Phobius"/>
    </source>
</evidence>
<dbReference type="Gene3D" id="1.10.3470.10">
    <property type="entry name" value="ABC transporter involved in vitamin B12 uptake, BtuC"/>
    <property type="match status" value="1"/>
</dbReference>
<evidence type="ECO:0000313" key="9">
    <source>
        <dbReference type="Proteomes" id="UP000553776"/>
    </source>
</evidence>
<comment type="subcellular location">
    <subcellularLocation>
        <location evidence="6">Cell membrane</location>
        <topology evidence="6">Multi-pass membrane protein</topology>
    </subcellularLocation>
    <subcellularLocation>
        <location evidence="1">Membrane</location>
        <topology evidence="1">Multi-pass membrane protein</topology>
    </subcellularLocation>
</comment>